<keyword evidence="2" id="KW-0472">Membrane</keyword>
<evidence type="ECO:0000256" key="2">
    <source>
        <dbReference type="SAM" id="Phobius"/>
    </source>
</evidence>
<proteinExistence type="predicted"/>
<reference evidence="3 4" key="1">
    <citation type="journal article" date="2018" name="Mol. Biol. Evol.">
        <title>Analysis of the draft genome of the red seaweed Gracilariopsis chorda provides insights into genome size evolution in Rhodophyta.</title>
        <authorList>
            <person name="Lee J."/>
            <person name="Yang E.C."/>
            <person name="Graf L."/>
            <person name="Yang J.H."/>
            <person name="Qiu H."/>
            <person name="Zel Zion U."/>
            <person name="Chan C.X."/>
            <person name="Stephens T.G."/>
            <person name="Weber A.P.M."/>
            <person name="Boo G.H."/>
            <person name="Boo S.M."/>
            <person name="Kim K.M."/>
            <person name="Shin Y."/>
            <person name="Jung M."/>
            <person name="Lee S.J."/>
            <person name="Yim H.S."/>
            <person name="Lee J.H."/>
            <person name="Bhattacharya D."/>
            <person name="Yoon H.S."/>
        </authorList>
    </citation>
    <scope>NUCLEOTIDE SEQUENCE [LARGE SCALE GENOMIC DNA]</scope>
    <source>
        <strain evidence="3 4">SKKU-2015</strain>
        <tissue evidence="3">Whole body</tissue>
    </source>
</reference>
<dbReference type="Proteomes" id="UP000247409">
    <property type="component" value="Unassembled WGS sequence"/>
</dbReference>
<feature type="transmembrane region" description="Helical" evidence="2">
    <location>
        <begin position="128"/>
        <end position="155"/>
    </location>
</feature>
<feature type="transmembrane region" description="Helical" evidence="2">
    <location>
        <begin position="57"/>
        <end position="76"/>
    </location>
</feature>
<evidence type="ECO:0000256" key="1">
    <source>
        <dbReference type="SAM" id="MobiDB-lite"/>
    </source>
</evidence>
<keyword evidence="4" id="KW-1185">Reference proteome</keyword>
<feature type="region of interest" description="Disordered" evidence="1">
    <location>
        <begin position="224"/>
        <end position="244"/>
    </location>
</feature>
<dbReference type="EMBL" id="NBIV01000005">
    <property type="protein sequence ID" value="PXF49476.1"/>
    <property type="molecule type" value="Genomic_DNA"/>
</dbReference>
<dbReference type="AlphaFoldDB" id="A0A2V3J4W4"/>
<evidence type="ECO:0000313" key="4">
    <source>
        <dbReference type="Proteomes" id="UP000247409"/>
    </source>
</evidence>
<feature type="transmembrane region" description="Helical" evidence="2">
    <location>
        <begin position="175"/>
        <end position="192"/>
    </location>
</feature>
<dbReference type="STRING" id="448386.A0A2V3J4W4"/>
<dbReference type="PANTHER" id="PTHR15887">
    <property type="entry name" value="TRANSMEMBRANE PROTEIN 69"/>
    <property type="match status" value="1"/>
</dbReference>
<evidence type="ECO:0000313" key="3">
    <source>
        <dbReference type="EMBL" id="PXF49476.1"/>
    </source>
</evidence>
<accession>A0A2V3J4W4</accession>
<keyword evidence="2" id="KW-0812">Transmembrane</keyword>
<evidence type="ECO:0008006" key="5">
    <source>
        <dbReference type="Google" id="ProtNLM"/>
    </source>
</evidence>
<protein>
    <recommendedName>
        <fullName evidence="5">Transmembrane protein 69</fullName>
    </recommendedName>
</protein>
<dbReference type="InterPro" id="IPR021836">
    <property type="entry name" value="DUF3429"/>
</dbReference>
<dbReference type="OrthoDB" id="194289at2759"/>
<organism evidence="3 4">
    <name type="scientific">Gracilariopsis chorda</name>
    <dbReference type="NCBI Taxonomy" id="448386"/>
    <lineage>
        <taxon>Eukaryota</taxon>
        <taxon>Rhodophyta</taxon>
        <taxon>Florideophyceae</taxon>
        <taxon>Rhodymeniophycidae</taxon>
        <taxon>Gracilariales</taxon>
        <taxon>Gracilariaceae</taxon>
        <taxon>Gracilariopsis</taxon>
    </lineage>
</organism>
<name>A0A2V3J4W4_9FLOR</name>
<keyword evidence="2" id="KW-1133">Transmembrane helix</keyword>
<feature type="transmembrane region" description="Helical" evidence="2">
    <location>
        <begin position="88"/>
        <end position="108"/>
    </location>
</feature>
<dbReference type="Pfam" id="PF11911">
    <property type="entry name" value="DUF3429"/>
    <property type="match status" value="1"/>
</dbReference>
<gene>
    <name evidence="3" type="ORF">BWQ96_00792</name>
</gene>
<comment type="caution">
    <text evidence="3">The sequence shown here is derived from an EMBL/GenBank/DDBJ whole genome shotgun (WGS) entry which is preliminary data.</text>
</comment>
<dbReference type="PANTHER" id="PTHR15887:SF1">
    <property type="entry name" value="TRANSMEMBRANE PROTEIN 69"/>
    <property type="match status" value="1"/>
</dbReference>
<sequence>MNTSARTLKQTTSIWRMQRAAQCRFRAPNRESTTNTPEDSALREVLNQTRPPDIVQYLGYGGTIPFLTGALATTLTSDPTYFARATQLYGSSILSFLGAVHWGVALRFPHSSSFARNVDFVYGVTPSLLGWTASLMQPAEGLALLTASFAGAYAYDTVRFGVPGSTPPWYLRLRGPLTLAALGGCGISYLAMQRKNAKDASVVVEEVLVVSNAGSATASLAQNTVEVEEKSGAEQETMTSSDTA</sequence>
<feature type="compositionally biased region" description="Polar residues" evidence="1">
    <location>
        <begin position="234"/>
        <end position="244"/>
    </location>
</feature>